<reference evidence="11 12" key="1">
    <citation type="journal article" date="2016" name="Nat. Commun.">
        <title>Ectomycorrhizal ecology is imprinted in the genome of the dominant symbiotic fungus Cenococcum geophilum.</title>
        <authorList>
            <consortium name="DOE Joint Genome Institute"/>
            <person name="Peter M."/>
            <person name="Kohler A."/>
            <person name="Ohm R.A."/>
            <person name="Kuo A."/>
            <person name="Krutzmann J."/>
            <person name="Morin E."/>
            <person name="Arend M."/>
            <person name="Barry K.W."/>
            <person name="Binder M."/>
            <person name="Choi C."/>
            <person name="Clum A."/>
            <person name="Copeland A."/>
            <person name="Grisel N."/>
            <person name="Haridas S."/>
            <person name="Kipfer T."/>
            <person name="LaButti K."/>
            <person name="Lindquist E."/>
            <person name="Lipzen A."/>
            <person name="Maire R."/>
            <person name="Meier B."/>
            <person name="Mihaltcheva S."/>
            <person name="Molinier V."/>
            <person name="Murat C."/>
            <person name="Poggeler S."/>
            <person name="Quandt C.A."/>
            <person name="Sperisen C."/>
            <person name="Tritt A."/>
            <person name="Tisserant E."/>
            <person name="Crous P.W."/>
            <person name="Henrissat B."/>
            <person name="Nehls U."/>
            <person name="Egli S."/>
            <person name="Spatafora J.W."/>
            <person name="Grigoriev I.V."/>
            <person name="Martin F.M."/>
        </authorList>
    </citation>
    <scope>NUCLEOTIDE SEQUENCE [LARGE SCALE GENOMIC DNA]</scope>
    <source>
        <strain evidence="11 12">CBS 459.81</strain>
    </source>
</reference>
<dbReference type="InterPro" id="IPR005804">
    <property type="entry name" value="FA_desaturase_dom"/>
</dbReference>
<dbReference type="InterPro" id="IPR018506">
    <property type="entry name" value="Cyt_B5_heme-BS"/>
</dbReference>
<name>A0A8E2E7X9_9PEZI</name>
<organism evidence="11 12">
    <name type="scientific">Lepidopterella palustris CBS 459.81</name>
    <dbReference type="NCBI Taxonomy" id="1314670"/>
    <lineage>
        <taxon>Eukaryota</taxon>
        <taxon>Fungi</taxon>
        <taxon>Dikarya</taxon>
        <taxon>Ascomycota</taxon>
        <taxon>Pezizomycotina</taxon>
        <taxon>Dothideomycetes</taxon>
        <taxon>Pleosporomycetidae</taxon>
        <taxon>Mytilinidiales</taxon>
        <taxon>Argynnaceae</taxon>
        <taxon>Lepidopterella</taxon>
    </lineage>
</organism>
<keyword evidence="7" id="KW-0443">Lipid metabolism</keyword>
<keyword evidence="9" id="KW-0472">Membrane</keyword>
<sequence length="483" mass="56192">MNSQETLGFIEVVPKKTVETHLYEDVLAVHPRPGKGQAVGREQNQRQITIEEVEAADTAKKPWVAIRGKVYDLTTFVGKHPGGKDFLLATIGRDATMVYESMHSDKNTAVLNKYKIGTLFKTNMPQYVKKSEFKKELEKRVYAYFTSIGKDPKDAPWMLLTYGILVVTFAVTYYGMFSRVAQYSVILPWAAAVVNGWSAAMMGFYILHDFCHSSFTRRPWVWQAGRRVYESITGLISLAWFYQHVVGHHTFTNVIGVDPDIMVFDPGPFGVHHELPWRGYYILQQYYWFIAYSQFISSRKLLEWKQVFYDRRYIHVKINPVQMSEYFWGAATLYYTHHYVLPFTYFHHSILRILALHTVSDVICSIYLALITQLSHVNSKVEWPEVDSEYKINEDWAVLQIEASLDYGHGEFWPTWLSGSLNYQAVHHMFPHASQYYYPEIAGIVKDTCKEYGVRYNMIGSTWETVRVHMQHLRLFGEKPGLR</sequence>
<dbReference type="Pfam" id="PF00487">
    <property type="entry name" value="FA_desaturase"/>
    <property type="match status" value="1"/>
</dbReference>
<dbReference type="PANTHER" id="PTHR19353">
    <property type="entry name" value="FATTY ACID DESATURASE 2"/>
    <property type="match status" value="1"/>
</dbReference>
<evidence type="ECO:0000256" key="8">
    <source>
        <dbReference type="ARBA" id="ARBA00023004"/>
    </source>
</evidence>
<dbReference type="GO" id="GO:0042759">
    <property type="term" value="P:long-chain fatty acid biosynthetic process"/>
    <property type="evidence" value="ECO:0007669"/>
    <property type="project" value="UniProtKB-ARBA"/>
</dbReference>
<dbReference type="InterPro" id="IPR001199">
    <property type="entry name" value="Cyt_B5-like_heme/steroid-bd"/>
</dbReference>
<evidence type="ECO:0000256" key="4">
    <source>
        <dbReference type="ARBA" id="ARBA00016939"/>
    </source>
</evidence>
<dbReference type="GO" id="GO:0020037">
    <property type="term" value="F:heme binding"/>
    <property type="evidence" value="ECO:0007669"/>
    <property type="project" value="InterPro"/>
</dbReference>
<dbReference type="GO" id="GO:0046872">
    <property type="term" value="F:metal ion binding"/>
    <property type="evidence" value="ECO:0007669"/>
    <property type="project" value="UniProtKB-KW"/>
</dbReference>
<gene>
    <name evidence="11" type="ORF">K432DRAFT_300734</name>
</gene>
<evidence type="ECO:0000313" key="12">
    <source>
        <dbReference type="Proteomes" id="UP000250266"/>
    </source>
</evidence>
<evidence type="ECO:0000256" key="2">
    <source>
        <dbReference type="ARBA" id="ARBA00004991"/>
    </source>
</evidence>
<dbReference type="InterPro" id="IPR012171">
    <property type="entry name" value="Fatty_acid_desaturase"/>
</dbReference>
<dbReference type="OrthoDB" id="260519at2759"/>
<keyword evidence="9" id="KW-0812">Transmembrane</keyword>
<dbReference type="PIRSF" id="PIRSF015921">
    <property type="entry name" value="FA_sphinglp_des"/>
    <property type="match status" value="1"/>
</dbReference>
<accession>A0A8E2E7X9</accession>
<keyword evidence="9" id="KW-1133">Transmembrane helix</keyword>
<keyword evidence="5" id="KW-0349">Heme</keyword>
<protein>
    <recommendedName>
        <fullName evidence="4">Delta 8-(E)-sphingolipid desaturase</fullName>
        <ecNumber evidence="3">1.14.19.18</ecNumber>
    </recommendedName>
</protein>
<keyword evidence="6" id="KW-0479">Metal-binding</keyword>
<feature type="domain" description="Cytochrome b5 heme-binding" evidence="10">
    <location>
        <begin position="45"/>
        <end position="120"/>
    </location>
</feature>
<keyword evidence="12" id="KW-1185">Reference proteome</keyword>
<feature type="transmembrane region" description="Helical" evidence="9">
    <location>
        <begin position="157"/>
        <end position="174"/>
    </location>
</feature>
<keyword evidence="8" id="KW-0408">Iron</keyword>
<comment type="pathway">
    <text evidence="2">Sphingolipid metabolism.</text>
</comment>
<dbReference type="GO" id="GO:0016020">
    <property type="term" value="C:membrane"/>
    <property type="evidence" value="ECO:0007669"/>
    <property type="project" value="TreeGrafter"/>
</dbReference>
<dbReference type="EC" id="1.14.19.18" evidence="3"/>
<dbReference type="AlphaFoldDB" id="A0A8E2E7X9"/>
<evidence type="ECO:0000256" key="5">
    <source>
        <dbReference type="ARBA" id="ARBA00022617"/>
    </source>
</evidence>
<dbReference type="EMBL" id="KV745027">
    <property type="protein sequence ID" value="OCK79026.1"/>
    <property type="molecule type" value="Genomic_DNA"/>
</dbReference>
<dbReference type="UniPathway" id="UPA00222"/>
<dbReference type="PANTHER" id="PTHR19353:SF19">
    <property type="entry name" value="DELTA(5) FATTY ACID DESATURASE C-RELATED"/>
    <property type="match status" value="1"/>
</dbReference>
<dbReference type="PRINTS" id="PR00363">
    <property type="entry name" value="CYTOCHROMEB5"/>
</dbReference>
<dbReference type="PROSITE" id="PS00191">
    <property type="entry name" value="CYTOCHROME_B5_1"/>
    <property type="match status" value="1"/>
</dbReference>
<proteinExistence type="predicted"/>
<evidence type="ECO:0000313" key="11">
    <source>
        <dbReference type="EMBL" id="OCK79026.1"/>
    </source>
</evidence>
<evidence type="ECO:0000259" key="10">
    <source>
        <dbReference type="PROSITE" id="PS50255"/>
    </source>
</evidence>
<dbReference type="PROSITE" id="PS50255">
    <property type="entry name" value="CYTOCHROME_B5_2"/>
    <property type="match status" value="1"/>
</dbReference>
<dbReference type="SMART" id="SM01117">
    <property type="entry name" value="Cyt-b5"/>
    <property type="match status" value="1"/>
</dbReference>
<evidence type="ECO:0000256" key="7">
    <source>
        <dbReference type="ARBA" id="ARBA00022919"/>
    </source>
</evidence>
<evidence type="ECO:0000256" key="1">
    <source>
        <dbReference type="ARBA" id="ARBA00004760"/>
    </source>
</evidence>
<keyword evidence="7" id="KW-0746">Sphingolipid metabolism</keyword>
<comment type="pathway">
    <text evidence="1">Lipid metabolism; sphingolipid metabolism.</text>
</comment>
<dbReference type="Pfam" id="PF00173">
    <property type="entry name" value="Cyt-b5"/>
    <property type="match status" value="1"/>
</dbReference>
<dbReference type="InterPro" id="IPR036400">
    <property type="entry name" value="Cyt_B5-like_heme/steroid_sf"/>
</dbReference>
<evidence type="ECO:0000256" key="3">
    <source>
        <dbReference type="ARBA" id="ARBA00012019"/>
    </source>
</evidence>
<dbReference type="GO" id="GO:0016717">
    <property type="term" value="F:oxidoreductase activity, acting on paired donors, with oxidation of a pair of donors resulting in the reduction of molecular oxygen to two molecules of water"/>
    <property type="evidence" value="ECO:0007669"/>
    <property type="project" value="TreeGrafter"/>
</dbReference>
<dbReference type="Proteomes" id="UP000250266">
    <property type="component" value="Unassembled WGS sequence"/>
</dbReference>
<evidence type="ECO:0000256" key="6">
    <source>
        <dbReference type="ARBA" id="ARBA00022723"/>
    </source>
</evidence>
<dbReference type="CDD" id="cd03506">
    <property type="entry name" value="Delta6-FADS-like"/>
    <property type="match status" value="1"/>
</dbReference>
<dbReference type="GO" id="GO:0006636">
    <property type="term" value="P:unsaturated fatty acid biosynthetic process"/>
    <property type="evidence" value="ECO:0007669"/>
    <property type="project" value="UniProtKB-ARBA"/>
</dbReference>
<evidence type="ECO:0000256" key="9">
    <source>
        <dbReference type="SAM" id="Phobius"/>
    </source>
</evidence>
<dbReference type="Gene3D" id="3.10.120.10">
    <property type="entry name" value="Cytochrome b5-like heme/steroid binding domain"/>
    <property type="match status" value="1"/>
</dbReference>
<feature type="transmembrane region" description="Helical" evidence="9">
    <location>
        <begin position="186"/>
        <end position="207"/>
    </location>
</feature>
<dbReference type="GO" id="GO:0006665">
    <property type="term" value="P:sphingolipid metabolic process"/>
    <property type="evidence" value="ECO:0007669"/>
    <property type="project" value="UniProtKB-UniPathway"/>
</dbReference>
<dbReference type="SUPFAM" id="SSF55856">
    <property type="entry name" value="Cytochrome b5-like heme/steroid binding domain"/>
    <property type="match status" value="1"/>
</dbReference>